<dbReference type="KEGG" id="vg:55607962"/>
<dbReference type="InterPro" id="IPR055678">
    <property type="entry name" value="DUF7254"/>
</dbReference>
<sequence length="116" mass="13479">MATNEFTYNHAGGGKMIPLKYHPEIKINEPHNSVEELTALVRDTIRDWETATPLTACQHLHSHLVLCGLRDPEEDILYDHDEHYKVKFNIGAVAYYFEIWRTWQGALNWVIAEDKS</sequence>
<proteinExistence type="predicted"/>
<evidence type="ECO:0000259" key="1">
    <source>
        <dbReference type="Pfam" id="PF23912"/>
    </source>
</evidence>
<accession>A0A2P1JUH8</accession>
<reference evidence="2 3" key="1">
    <citation type="submission" date="2018-02" db="EMBL/GenBank/DDBJ databases">
        <title>Complete Genome Sequences of Erwinia amylovora Phages vB_EamP-S2 and vB_EamM-Bue1.</title>
        <authorList>
            <person name="Knecht L.E."/>
        </authorList>
    </citation>
    <scope>NUCLEOTIDE SEQUENCE [LARGE SCALE GENOMIC DNA]</scope>
</reference>
<dbReference type="RefSeq" id="YP_009837769.1">
    <property type="nucleotide sequence ID" value="NC_048702.1"/>
</dbReference>
<dbReference type="Proteomes" id="UP000242372">
    <property type="component" value="Segment"/>
</dbReference>
<name>A0A2P1JUH8_9CAUD</name>
<protein>
    <recommendedName>
        <fullName evidence="1">DUF7254 domain-containing protein</fullName>
    </recommendedName>
</protein>
<evidence type="ECO:0000313" key="2">
    <source>
        <dbReference type="EMBL" id="AVO23007.1"/>
    </source>
</evidence>
<feature type="domain" description="DUF7254" evidence="1">
    <location>
        <begin position="2"/>
        <end position="115"/>
    </location>
</feature>
<dbReference type="EMBL" id="MG973030">
    <property type="protein sequence ID" value="AVO23007.1"/>
    <property type="molecule type" value="Genomic_DNA"/>
</dbReference>
<dbReference type="GeneID" id="55607962"/>
<evidence type="ECO:0000313" key="3">
    <source>
        <dbReference type="Proteomes" id="UP000242372"/>
    </source>
</evidence>
<organism evidence="2 3">
    <name type="scientific">Erwinia phage vB_EamM-Bue1</name>
    <dbReference type="NCBI Taxonomy" id="2099338"/>
    <lineage>
        <taxon>Viruses</taxon>
        <taxon>Duplodnaviria</taxon>
        <taxon>Heunggongvirae</taxon>
        <taxon>Uroviricota</taxon>
        <taxon>Caudoviricetes</taxon>
        <taxon>Pantevenvirales</taxon>
        <taxon>Ackermannviridae</taxon>
        <taxon>Nezavisimistyvirus</taxon>
        <taxon>Nezavisimistyvirus bue1</taxon>
    </lineage>
</organism>
<keyword evidence="3" id="KW-1185">Reference proteome</keyword>
<dbReference type="Pfam" id="PF23912">
    <property type="entry name" value="DUF7254"/>
    <property type="match status" value="1"/>
</dbReference>